<dbReference type="InterPro" id="IPR005968">
    <property type="entry name" value="Thiamine_ABC_ThiQ"/>
</dbReference>
<dbReference type="Pfam" id="PF00005">
    <property type="entry name" value="ABC_tran"/>
    <property type="match status" value="1"/>
</dbReference>
<dbReference type="SUPFAM" id="SSF52540">
    <property type="entry name" value="P-loop containing nucleoside triphosphate hydrolases"/>
    <property type="match status" value="1"/>
</dbReference>
<dbReference type="CDD" id="cd03259">
    <property type="entry name" value="ABC_Carb_Solutes_like"/>
    <property type="match status" value="1"/>
</dbReference>
<dbReference type="PANTHER" id="PTHR42781">
    <property type="entry name" value="SPERMIDINE/PUTRESCINE IMPORT ATP-BINDING PROTEIN POTA"/>
    <property type="match status" value="1"/>
</dbReference>
<dbReference type="InterPro" id="IPR050093">
    <property type="entry name" value="ABC_SmlMolc_Importer"/>
</dbReference>
<evidence type="ECO:0000256" key="10">
    <source>
        <dbReference type="ARBA" id="ARBA00023136"/>
    </source>
</evidence>
<dbReference type="Gene3D" id="3.40.50.300">
    <property type="entry name" value="P-loop containing nucleotide triphosphate hydrolases"/>
    <property type="match status" value="1"/>
</dbReference>
<evidence type="ECO:0000256" key="3">
    <source>
        <dbReference type="ARBA" id="ARBA00022496"/>
    </source>
</evidence>
<comment type="caution">
    <text evidence="12">The sequence shown here is derived from an EMBL/GenBank/DDBJ whole genome shotgun (WGS) entry which is preliminary data.</text>
</comment>
<dbReference type="NCBIfam" id="TIGR01277">
    <property type="entry name" value="thiQ"/>
    <property type="match status" value="1"/>
</dbReference>
<keyword evidence="1" id="KW-0813">Transport</keyword>
<evidence type="ECO:0000256" key="9">
    <source>
        <dbReference type="ARBA" id="ARBA00023065"/>
    </source>
</evidence>
<dbReference type="GO" id="GO:0071934">
    <property type="term" value="P:thiamine transmembrane transport"/>
    <property type="evidence" value="ECO:0007669"/>
    <property type="project" value="InterPro"/>
</dbReference>
<dbReference type="PROSITE" id="PS50893">
    <property type="entry name" value="ABC_TRANSPORTER_2"/>
    <property type="match status" value="1"/>
</dbReference>
<dbReference type="SMART" id="SM00382">
    <property type="entry name" value="AAA"/>
    <property type="match status" value="1"/>
</dbReference>
<name>A0A233RAC5_9GAMM</name>
<dbReference type="InterPro" id="IPR015853">
    <property type="entry name" value="ABC_transpr_FbpC"/>
</dbReference>
<evidence type="ECO:0000313" key="13">
    <source>
        <dbReference type="Proteomes" id="UP000242757"/>
    </source>
</evidence>
<keyword evidence="8" id="KW-0408">Iron</keyword>
<dbReference type="PANTHER" id="PTHR42781:SF1">
    <property type="entry name" value="THIAMINE IMPORT ATP-BINDING PROTEIN THIQ"/>
    <property type="match status" value="1"/>
</dbReference>
<keyword evidence="5" id="KW-0547">Nucleotide-binding</keyword>
<gene>
    <name evidence="12" type="primary">thiQ</name>
    <name evidence="12" type="ORF">B6S08_17900</name>
</gene>
<dbReference type="OrthoDB" id="9802264at2"/>
<feature type="domain" description="ABC transporter" evidence="11">
    <location>
        <begin position="2"/>
        <end position="230"/>
    </location>
</feature>
<evidence type="ECO:0000256" key="6">
    <source>
        <dbReference type="ARBA" id="ARBA00022840"/>
    </source>
</evidence>
<evidence type="ECO:0000256" key="1">
    <source>
        <dbReference type="ARBA" id="ARBA00022448"/>
    </source>
</evidence>
<keyword evidence="10" id="KW-0472">Membrane</keyword>
<keyword evidence="7" id="KW-1278">Translocase</keyword>
<evidence type="ECO:0000256" key="5">
    <source>
        <dbReference type="ARBA" id="ARBA00022741"/>
    </source>
</evidence>
<dbReference type="Proteomes" id="UP000242757">
    <property type="component" value="Unassembled WGS sequence"/>
</dbReference>
<dbReference type="InterPro" id="IPR027417">
    <property type="entry name" value="P-loop_NTPase"/>
</dbReference>
<dbReference type="GO" id="GO:0016020">
    <property type="term" value="C:membrane"/>
    <property type="evidence" value="ECO:0007669"/>
    <property type="project" value="InterPro"/>
</dbReference>
<keyword evidence="2" id="KW-1003">Cell membrane</keyword>
<protein>
    <submittedName>
        <fullName evidence="12">Thiamine ABC transporter ATP-binding protein</fullName>
    </submittedName>
</protein>
<keyword evidence="9" id="KW-0406">Ion transport</keyword>
<keyword evidence="3" id="KW-0410">Iron transport</keyword>
<accession>A0A233RAC5</accession>
<dbReference type="PROSITE" id="PS00211">
    <property type="entry name" value="ABC_TRANSPORTER_1"/>
    <property type="match status" value="1"/>
</dbReference>
<dbReference type="GO" id="GO:0015408">
    <property type="term" value="F:ABC-type ferric iron transporter activity"/>
    <property type="evidence" value="ECO:0007669"/>
    <property type="project" value="InterPro"/>
</dbReference>
<sequence length="238" mass="26003">MLTLNNLSARYPEQRQCFSLTAAPGTITALIGPSGAGKSTLLAMLGGFARVDGGELSLNGQDLHDLAPADRPMTTLFQDNNLFWHMSVYQNIAIGLHAGLKLTPSQQQQVHEVAEQIGIGDLLKRKPAQLSGGQQQRVGLARCLVRRRPVLLLDEPFSALDPALRFELLQLLRAQTDQLGLIVLLVTHHPEEAARVADHIAYVHDGRIIEQGDGALLLAPRTSELKAYLGRSAEREEE</sequence>
<dbReference type="InterPro" id="IPR003593">
    <property type="entry name" value="AAA+_ATPase"/>
</dbReference>
<evidence type="ECO:0000256" key="8">
    <source>
        <dbReference type="ARBA" id="ARBA00023004"/>
    </source>
</evidence>
<dbReference type="InterPro" id="IPR003439">
    <property type="entry name" value="ABC_transporter-like_ATP-bd"/>
</dbReference>
<dbReference type="RefSeq" id="WP_094202173.1">
    <property type="nucleotide sequence ID" value="NZ_NBIM01000013.1"/>
</dbReference>
<keyword evidence="4" id="KW-0997">Cell inner membrane</keyword>
<dbReference type="GO" id="GO:0016887">
    <property type="term" value="F:ATP hydrolysis activity"/>
    <property type="evidence" value="ECO:0007669"/>
    <property type="project" value="InterPro"/>
</dbReference>
<evidence type="ECO:0000256" key="2">
    <source>
        <dbReference type="ARBA" id="ARBA00022475"/>
    </source>
</evidence>
<dbReference type="AlphaFoldDB" id="A0A233RAC5"/>
<evidence type="ECO:0000256" key="7">
    <source>
        <dbReference type="ARBA" id="ARBA00022967"/>
    </source>
</evidence>
<evidence type="ECO:0000256" key="4">
    <source>
        <dbReference type="ARBA" id="ARBA00022519"/>
    </source>
</evidence>
<evidence type="ECO:0000259" key="11">
    <source>
        <dbReference type="PROSITE" id="PS50893"/>
    </source>
</evidence>
<dbReference type="GO" id="GO:0005524">
    <property type="term" value="F:ATP binding"/>
    <property type="evidence" value="ECO:0007669"/>
    <property type="project" value="UniProtKB-KW"/>
</dbReference>
<reference evidence="12 13" key="1">
    <citation type="submission" date="2017-08" db="EMBL/GenBank/DDBJ databases">
        <title>A Genome Sequence of Oceanimonas doudoroffii ATCC 27123T.</title>
        <authorList>
            <person name="Brennan M.A."/>
            <person name="Maclea K.S."/>
            <person name="Mcclelland W.D."/>
            <person name="Trachtenberg A.M."/>
        </authorList>
    </citation>
    <scope>NUCLEOTIDE SEQUENCE [LARGE SCALE GENOMIC DNA]</scope>
    <source>
        <strain evidence="12 13">ATCC 27123</strain>
    </source>
</reference>
<dbReference type="InterPro" id="IPR017871">
    <property type="entry name" value="ABC_transporter-like_CS"/>
</dbReference>
<keyword evidence="6 12" id="KW-0067">ATP-binding</keyword>
<keyword evidence="13" id="KW-1185">Reference proteome</keyword>
<evidence type="ECO:0000313" key="12">
    <source>
        <dbReference type="EMBL" id="OXY80343.1"/>
    </source>
</evidence>
<dbReference type="EMBL" id="NBIM01000013">
    <property type="protein sequence ID" value="OXY80343.1"/>
    <property type="molecule type" value="Genomic_DNA"/>
</dbReference>
<proteinExistence type="predicted"/>
<organism evidence="12 13">
    <name type="scientific">Oceanimonas doudoroffii</name>
    <dbReference type="NCBI Taxonomy" id="84158"/>
    <lineage>
        <taxon>Bacteria</taxon>
        <taxon>Pseudomonadati</taxon>
        <taxon>Pseudomonadota</taxon>
        <taxon>Gammaproteobacteria</taxon>
        <taxon>Aeromonadales</taxon>
        <taxon>Aeromonadaceae</taxon>
        <taxon>Oceanimonas</taxon>
    </lineage>
</organism>